<evidence type="ECO:0000313" key="10">
    <source>
        <dbReference type="Proteomes" id="UP000729913"/>
    </source>
</evidence>
<evidence type="ECO:0000313" key="9">
    <source>
        <dbReference type="EMBL" id="KAG8033830.1"/>
    </source>
</evidence>
<feature type="transmembrane region" description="Helical" evidence="8">
    <location>
        <begin position="38"/>
        <end position="67"/>
    </location>
</feature>
<organism evidence="9 10">
    <name type="scientific">Cotesia typhae</name>
    <dbReference type="NCBI Taxonomy" id="2053667"/>
    <lineage>
        <taxon>Eukaryota</taxon>
        <taxon>Metazoa</taxon>
        <taxon>Ecdysozoa</taxon>
        <taxon>Arthropoda</taxon>
        <taxon>Hexapoda</taxon>
        <taxon>Insecta</taxon>
        <taxon>Pterygota</taxon>
        <taxon>Neoptera</taxon>
        <taxon>Endopterygota</taxon>
        <taxon>Hymenoptera</taxon>
        <taxon>Apocrita</taxon>
        <taxon>Ichneumonoidea</taxon>
        <taxon>Braconidae</taxon>
        <taxon>Microgastrinae</taxon>
        <taxon>Cotesia</taxon>
    </lineage>
</organism>
<keyword evidence="4 8" id="KW-0812">Transmembrane</keyword>
<evidence type="ECO:0000256" key="5">
    <source>
        <dbReference type="ARBA" id="ARBA00022824"/>
    </source>
</evidence>
<evidence type="ECO:0000256" key="2">
    <source>
        <dbReference type="ARBA" id="ARBA00009950"/>
    </source>
</evidence>
<comment type="similarity">
    <text evidence="2">Belongs to the TMEM208 family.</text>
</comment>
<evidence type="ECO:0000256" key="7">
    <source>
        <dbReference type="ARBA" id="ARBA00023136"/>
    </source>
</evidence>
<name>A0A8J5QKM8_9HYME</name>
<sequence>MAPPVKSTKTATKGAKQIAEENVSTLNFYRNMAFGATVFYLTIMMVFFKFTTLSITLTIFSGLIYVASYQFMSFMAKPKYSQNQLTDPGSDLNLKGGIAEHVIDLIILTAGCQILSLISDYFWLLWLLAPIRAFYLAWTLILAPWFFAAPQEQEIDEKKQRKMERKMARRH</sequence>
<dbReference type="GO" id="GO:0006624">
    <property type="term" value="P:vacuolar protein processing"/>
    <property type="evidence" value="ECO:0007669"/>
    <property type="project" value="TreeGrafter"/>
</dbReference>
<dbReference type="OrthoDB" id="10012212at2759"/>
<evidence type="ECO:0000256" key="8">
    <source>
        <dbReference type="SAM" id="Phobius"/>
    </source>
</evidence>
<dbReference type="GO" id="GO:0005789">
    <property type="term" value="C:endoplasmic reticulum membrane"/>
    <property type="evidence" value="ECO:0007669"/>
    <property type="project" value="UniProtKB-SubCell"/>
</dbReference>
<keyword evidence="10" id="KW-1185">Reference proteome</keyword>
<reference evidence="9" key="2">
    <citation type="submission" date="2021-04" db="EMBL/GenBank/DDBJ databases">
        <title>Genome-wide patterns of bracovirus chromosomal integration into multiple host tissues during parasitism.</title>
        <authorList>
            <person name="Chebbi M.A.C."/>
        </authorList>
    </citation>
    <scope>NUCLEOTIDE SEQUENCE</scope>
    <source>
        <tissue evidence="9">Whole body</tissue>
    </source>
</reference>
<feature type="transmembrane region" description="Helical" evidence="8">
    <location>
        <begin position="102"/>
        <end position="123"/>
    </location>
</feature>
<keyword evidence="7 8" id="KW-0472">Membrane</keyword>
<feature type="transmembrane region" description="Helical" evidence="8">
    <location>
        <begin position="129"/>
        <end position="149"/>
    </location>
</feature>
<dbReference type="InterPro" id="IPR008506">
    <property type="entry name" value="SND2/TMEM208"/>
</dbReference>
<gene>
    <name evidence="9" type="ORF">G9C98_008311</name>
</gene>
<evidence type="ECO:0000256" key="6">
    <source>
        <dbReference type="ARBA" id="ARBA00022989"/>
    </source>
</evidence>
<keyword evidence="5" id="KW-0256">Endoplasmic reticulum</keyword>
<reference evidence="9" key="1">
    <citation type="submission" date="2020-03" db="EMBL/GenBank/DDBJ databases">
        <authorList>
            <person name="Chebbi M.A."/>
            <person name="Drezen J.M."/>
        </authorList>
    </citation>
    <scope>NUCLEOTIDE SEQUENCE</scope>
    <source>
        <tissue evidence="9">Whole body</tissue>
    </source>
</reference>
<evidence type="ECO:0000256" key="4">
    <source>
        <dbReference type="ARBA" id="ARBA00022692"/>
    </source>
</evidence>
<dbReference type="PANTHER" id="PTHR13505">
    <property type="entry name" value="TRANSMEMBRANE PROTEIN 208"/>
    <property type="match status" value="1"/>
</dbReference>
<keyword evidence="6 8" id="KW-1133">Transmembrane helix</keyword>
<dbReference type="GO" id="GO:0005773">
    <property type="term" value="C:vacuole"/>
    <property type="evidence" value="ECO:0007669"/>
    <property type="project" value="GOC"/>
</dbReference>
<comment type="subcellular location">
    <subcellularLocation>
        <location evidence="1">Endoplasmic reticulum membrane</location>
        <topology evidence="1">Multi-pass membrane protein</topology>
    </subcellularLocation>
</comment>
<accession>A0A8J5QKM8</accession>
<evidence type="ECO:0000256" key="1">
    <source>
        <dbReference type="ARBA" id="ARBA00004477"/>
    </source>
</evidence>
<dbReference type="EMBL" id="JAAOIC020000072">
    <property type="protein sequence ID" value="KAG8033830.1"/>
    <property type="molecule type" value="Genomic_DNA"/>
</dbReference>
<dbReference type="AlphaFoldDB" id="A0A8J5QKM8"/>
<proteinExistence type="inferred from homology"/>
<dbReference type="PANTHER" id="PTHR13505:SF7">
    <property type="entry name" value="TRANSMEMBRANE PROTEIN 208"/>
    <property type="match status" value="1"/>
</dbReference>
<comment type="caution">
    <text evidence="9">The sequence shown here is derived from an EMBL/GenBank/DDBJ whole genome shotgun (WGS) entry which is preliminary data.</text>
</comment>
<dbReference type="Pfam" id="PF05620">
    <property type="entry name" value="TMEM208_SND2"/>
    <property type="match status" value="1"/>
</dbReference>
<evidence type="ECO:0000256" key="3">
    <source>
        <dbReference type="ARBA" id="ARBA00015033"/>
    </source>
</evidence>
<dbReference type="Proteomes" id="UP000729913">
    <property type="component" value="Unassembled WGS sequence"/>
</dbReference>
<protein>
    <recommendedName>
        <fullName evidence="3">Transmembrane protein 208</fullName>
    </recommendedName>
</protein>